<evidence type="ECO:0000256" key="3">
    <source>
        <dbReference type="ARBA" id="ARBA00022630"/>
    </source>
</evidence>
<dbReference type="InterPro" id="IPR017941">
    <property type="entry name" value="Rieske_2Fe-2S"/>
</dbReference>
<sequence length="599" mass="64497">MNPITTALTFVSPLAINLKALKVINPIIRGTTSNSTVLLQNYKRTLRYHFHTTPAPTMPTFRLTGVGKSDLKPGFKQEVTVEGLGDTKLLLVQVGQAVTALSPRCTHYGAPLVKGTLTSSGRLKCPWHGACFNAVTGDIEDAPALDSLHSFPVIIDGNDLSIDAEESKIKEFSRVPTYHCRQAASDDNILIVGGGSGAAGALEGLREYGYQGKITVLSKESYPPIDRTKLSKALITDSGKIALRTIEYLKSLDVDLHTSTIVKAIDFEKHIVETEDGNTFHYKKVILATGSVPRNLSLKGFKGLGNIFTIRTIENAKAIVDAVGLEGAKKIIIIGSSFIGMEVANFLVGKKHEITVIGIEETPMERVMGKVVGRSFQTILEKKGVKFYMKTSVEAAEPADSNPSLVGSIILDGGTSLEADAVILGVGVVPATEYIKHIPLENDGSLRVDENFQVGGVTDAYAIGDIATYPYKGPGSLSDSVVRIEHWSVAQNSGRSAAKHIATGKSAEFFTPFFWSALGVQLRYCGSAAGGYDDVVIDGNVEENKFVAYYTRGEIIVAVASMQRDPIVTQCSELMRRNAMPSKTGIQNGVNVMEIEVPE</sequence>
<dbReference type="EMBL" id="JAVHNS010000011">
    <property type="protein sequence ID" value="KAK6340460.1"/>
    <property type="molecule type" value="Genomic_DNA"/>
</dbReference>
<evidence type="ECO:0000256" key="9">
    <source>
        <dbReference type="ARBA" id="ARBA00023014"/>
    </source>
</evidence>
<dbReference type="InterPro" id="IPR036188">
    <property type="entry name" value="FAD/NAD-bd_sf"/>
</dbReference>
<dbReference type="AlphaFoldDB" id="A0AAV9UD98"/>
<dbReference type="SUPFAM" id="SSF55424">
    <property type="entry name" value="FAD/NAD-linked reductases, dimerisation (C-terminal) domain"/>
    <property type="match status" value="1"/>
</dbReference>
<dbReference type="SUPFAM" id="SSF50022">
    <property type="entry name" value="ISP domain"/>
    <property type="match status" value="1"/>
</dbReference>
<name>A0AAV9UD98_9PEZI</name>
<evidence type="ECO:0000256" key="1">
    <source>
        <dbReference type="ARBA" id="ARBA00001974"/>
    </source>
</evidence>
<dbReference type="Pfam" id="PF07992">
    <property type="entry name" value="Pyr_redox_2"/>
    <property type="match status" value="1"/>
</dbReference>
<dbReference type="InterPro" id="IPR016156">
    <property type="entry name" value="FAD/NAD-linked_Rdtase_dimer_sf"/>
</dbReference>
<dbReference type="Proteomes" id="UP001373714">
    <property type="component" value="Unassembled WGS sequence"/>
</dbReference>
<comment type="similarity">
    <text evidence="2">Belongs to the FAD-dependent oxidoreductase family.</text>
</comment>
<keyword evidence="9" id="KW-0411">Iron-sulfur</keyword>
<dbReference type="Gene3D" id="3.50.50.60">
    <property type="entry name" value="FAD/NAD(P)-binding domain"/>
    <property type="match status" value="2"/>
</dbReference>
<dbReference type="PRINTS" id="PR00411">
    <property type="entry name" value="PNDRDTASEI"/>
</dbReference>
<dbReference type="SUPFAM" id="SSF51905">
    <property type="entry name" value="FAD/NAD(P)-binding domain"/>
    <property type="match status" value="2"/>
</dbReference>
<keyword evidence="6" id="KW-0274">FAD</keyword>
<dbReference type="GO" id="GO:0016651">
    <property type="term" value="F:oxidoreductase activity, acting on NAD(P)H"/>
    <property type="evidence" value="ECO:0007669"/>
    <property type="project" value="TreeGrafter"/>
</dbReference>
<dbReference type="Pfam" id="PF14759">
    <property type="entry name" value="Reductase_C"/>
    <property type="match status" value="1"/>
</dbReference>
<dbReference type="InterPro" id="IPR050446">
    <property type="entry name" value="FAD-oxidoreductase/Apoptosis"/>
</dbReference>
<proteinExistence type="inferred from homology"/>
<evidence type="ECO:0000313" key="12">
    <source>
        <dbReference type="Proteomes" id="UP001373714"/>
    </source>
</evidence>
<dbReference type="GO" id="GO:0046872">
    <property type="term" value="F:metal ion binding"/>
    <property type="evidence" value="ECO:0007669"/>
    <property type="project" value="UniProtKB-KW"/>
</dbReference>
<comment type="cofactor">
    <cofactor evidence="1">
        <name>FAD</name>
        <dbReference type="ChEBI" id="CHEBI:57692"/>
    </cofactor>
</comment>
<dbReference type="GO" id="GO:0005737">
    <property type="term" value="C:cytoplasm"/>
    <property type="evidence" value="ECO:0007669"/>
    <property type="project" value="TreeGrafter"/>
</dbReference>
<gene>
    <name evidence="11" type="ORF">TWF730_002213</name>
</gene>
<dbReference type="PANTHER" id="PTHR43557">
    <property type="entry name" value="APOPTOSIS-INDUCING FACTOR 1"/>
    <property type="match status" value="1"/>
</dbReference>
<keyword evidence="4" id="KW-0001">2Fe-2S</keyword>
<evidence type="ECO:0000256" key="4">
    <source>
        <dbReference type="ARBA" id="ARBA00022714"/>
    </source>
</evidence>
<dbReference type="GO" id="GO:0051537">
    <property type="term" value="F:2 iron, 2 sulfur cluster binding"/>
    <property type="evidence" value="ECO:0007669"/>
    <property type="project" value="UniProtKB-KW"/>
</dbReference>
<evidence type="ECO:0000256" key="7">
    <source>
        <dbReference type="ARBA" id="ARBA00023002"/>
    </source>
</evidence>
<accession>A0AAV9UD98</accession>
<evidence type="ECO:0000256" key="6">
    <source>
        <dbReference type="ARBA" id="ARBA00022827"/>
    </source>
</evidence>
<keyword evidence="5" id="KW-0479">Metal-binding</keyword>
<keyword evidence="3" id="KW-0285">Flavoprotein</keyword>
<keyword evidence="7" id="KW-0560">Oxidoreductase</keyword>
<dbReference type="InterPro" id="IPR028202">
    <property type="entry name" value="Reductase_C"/>
</dbReference>
<dbReference type="PANTHER" id="PTHR43557:SF2">
    <property type="entry name" value="RIESKE DOMAIN-CONTAINING PROTEIN-RELATED"/>
    <property type="match status" value="1"/>
</dbReference>
<dbReference type="InterPro" id="IPR023753">
    <property type="entry name" value="FAD/NAD-binding_dom"/>
</dbReference>
<evidence type="ECO:0000259" key="10">
    <source>
        <dbReference type="PROSITE" id="PS51296"/>
    </source>
</evidence>
<evidence type="ECO:0000256" key="2">
    <source>
        <dbReference type="ARBA" id="ARBA00006442"/>
    </source>
</evidence>
<organism evidence="11 12">
    <name type="scientific">Orbilia blumenaviensis</name>
    <dbReference type="NCBI Taxonomy" id="1796055"/>
    <lineage>
        <taxon>Eukaryota</taxon>
        <taxon>Fungi</taxon>
        <taxon>Dikarya</taxon>
        <taxon>Ascomycota</taxon>
        <taxon>Pezizomycotina</taxon>
        <taxon>Orbiliomycetes</taxon>
        <taxon>Orbiliales</taxon>
        <taxon>Orbiliaceae</taxon>
        <taxon>Orbilia</taxon>
    </lineage>
</organism>
<dbReference type="InterPro" id="IPR036922">
    <property type="entry name" value="Rieske_2Fe-2S_sf"/>
</dbReference>
<reference evidence="11 12" key="1">
    <citation type="submission" date="2019-10" db="EMBL/GenBank/DDBJ databases">
        <authorList>
            <person name="Palmer J.M."/>
        </authorList>
    </citation>
    <scope>NUCLEOTIDE SEQUENCE [LARGE SCALE GENOMIC DNA]</scope>
    <source>
        <strain evidence="11 12">TWF730</strain>
    </source>
</reference>
<evidence type="ECO:0000256" key="5">
    <source>
        <dbReference type="ARBA" id="ARBA00022723"/>
    </source>
</evidence>
<comment type="caution">
    <text evidence="11">The sequence shown here is derived from an EMBL/GenBank/DDBJ whole genome shotgun (WGS) entry which is preliminary data.</text>
</comment>
<feature type="domain" description="Rieske" evidence="10">
    <location>
        <begin position="63"/>
        <end position="162"/>
    </location>
</feature>
<dbReference type="Pfam" id="PF00355">
    <property type="entry name" value="Rieske"/>
    <property type="match status" value="1"/>
</dbReference>
<protein>
    <recommendedName>
        <fullName evidence="10">Rieske domain-containing protein</fullName>
    </recommendedName>
</protein>
<dbReference type="Gene3D" id="2.102.10.10">
    <property type="entry name" value="Rieske [2Fe-2S] iron-sulphur domain"/>
    <property type="match status" value="1"/>
</dbReference>
<evidence type="ECO:0000256" key="8">
    <source>
        <dbReference type="ARBA" id="ARBA00023004"/>
    </source>
</evidence>
<dbReference type="PROSITE" id="PS51296">
    <property type="entry name" value="RIESKE"/>
    <property type="match status" value="1"/>
</dbReference>
<keyword evidence="8" id="KW-0408">Iron</keyword>
<dbReference type="CDD" id="cd03478">
    <property type="entry name" value="Rieske_AIFL_N"/>
    <property type="match status" value="1"/>
</dbReference>
<keyword evidence="12" id="KW-1185">Reference proteome</keyword>
<dbReference type="Gene3D" id="3.30.390.30">
    <property type="match status" value="1"/>
</dbReference>
<dbReference type="PRINTS" id="PR00368">
    <property type="entry name" value="FADPNR"/>
</dbReference>
<evidence type="ECO:0000313" key="11">
    <source>
        <dbReference type="EMBL" id="KAK6340460.1"/>
    </source>
</evidence>